<name>A0A7S2QTB5_9EUKA</name>
<dbReference type="GO" id="GO:0035556">
    <property type="term" value="P:intracellular signal transduction"/>
    <property type="evidence" value="ECO:0007669"/>
    <property type="project" value="TreeGrafter"/>
</dbReference>
<accession>A0A7S2QTB5</accession>
<dbReference type="InterPro" id="IPR011009">
    <property type="entry name" value="Kinase-like_dom_sf"/>
</dbReference>
<keyword evidence="1" id="KW-0723">Serine/threonine-protein kinase</keyword>
<organism evidence="9">
    <name type="scientific">Norrisiella sphaerica</name>
    <dbReference type="NCBI Taxonomy" id="552664"/>
    <lineage>
        <taxon>Eukaryota</taxon>
        <taxon>Sar</taxon>
        <taxon>Rhizaria</taxon>
        <taxon>Cercozoa</taxon>
        <taxon>Chlorarachniophyceae</taxon>
        <taxon>Norrisiella</taxon>
    </lineage>
</organism>
<proteinExistence type="predicted"/>
<dbReference type="SMART" id="SM00220">
    <property type="entry name" value="S_TKc"/>
    <property type="match status" value="1"/>
</dbReference>
<dbReference type="Gene3D" id="1.10.510.10">
    <property type="entry name" value="Transferase(Phosphotransferase) domain 1"/>
    <property type="match status" value="1"/>
</dbReference>
<keyword evidence="2" id="KW-0808">Transferase</keyword>
<evidence type="ECO:0000313" key="9">
    <source>
        <dbReference type="EMBL" id="CAD9651237.1"/>
    </source>
</evidence>
<feature type="compositionally biased region" description="Polar residues" evidence="7">
    <location>
        <begin position="389"/>
        <end position="427"/>
    </location>
</feature>
<evidence type="ECO:0000256" key="2">
    <source>
        <dbReference type="ARBA" id="ARBA00022679"/>
    </source>
</evidence>
<feature type="domain" description="Protein kinase" evidence="8">
    <location>
        <begin position="26"/>
        <end position="277"/>
    </location>
</feature>
<sequence length="676" mass="75291">MQSAMSENYRRVRGTKELLQGGGGPYSIHRTLGRGATAVAKLATHQRTGEKVAVKVMLHKTLYQMNIAEQYQREIRMHIRLNHPHVCRLFEVIETPISVSCVMELGNDDLFDYIVQRGRLSEDEARKFFQQLIAGLEYCHSRNITHRDIKPENLIITKDGRLLIADFGLAAEMRPDEKLTQGCGSLNYAAPELHKKIPSYDGPEVDVWSAGVVLYVMLCGTLPFDGKPQEIRRLIQKGMYRIPHFLSAKAKDLLCSILIVDPAQRFSIAEIREHPWFRANLPSYLAAPASSQNVSRHNLTSFESVATEVQRKGGYSLETIRKALALGENLLLLPAFGNRKTLRGAAVMFNILETKHNRTILHRKDEIMESKKAEKSPKSATADPKAPPSSHTQMNANSASAKSPLTPSSLAVPASITSPSKVSSNDSLKVVLSPELRIPQEDEPLSIEQRGHIDVNTALSPGSQLQISTPYASFKDAQMSSYDPLVSPKHPAMSTESLPFSPSKREHTSQAPQTAAEFSQGAKRADGESSKGMKSLEKRTNENDLSQKTTYPRRSDEKEKPPSSLQVNINNRSAWKVPFTLSRIQTSMLIEKVYDALQAADCRYVKANEKHPMIHFDKMLPNFLSSASPDYMIGAKVRIRRSLSKSRIVLDFEQVMGDMMPFTQLCSSIALSVAGL</sequence>
<keyword evidence="3 6" id="KW-0547">Nucleotide-binding</keyword>
<feature type="binding site" evidence="6">
    <location>
        <position position="55"/>
    </location>
    <ligand>
        <name>ATP</name>
        <dbReference type="ChEBI" id="CHEBI:30616"/>
    </ligand>
</feature>
<dbReference type="GO" id="GO:0005524">
    <property type="term" value="F:ATP binding"/>
    <property type="evidence" value="ECO:0007669"/>
    <property type="project" value="UniProtKB-UniRule"/>
</dbReference>
<evidence type="ECO:0000259" key="8">
    <source>
        <dbReference type="PROSITE" id="PS50011"/>
    </source>
</evidence>
<evidence type="ECO:0000256" key="3">
    <source>
        <dbReference type="ARBA" id="ARBA00022741"/>
    </source>
</evidence>
<gene>
    <name evidence="9" type="ORF">NSPH01132_LOCUS1001</name>
</gene>
<evidence type="ECO:0000256" key="4">
    <source>
        <dbReference type="ARBA" id="ARBA00022777"/>
    </source>
</evidence>
<feature type="region of interest" description="Disordered" evidence="7">
    <location>
        <begin position="362"/>
        <end position="427"/>
    </location>
</feature>
<dbReference type="InterPro" id="IPR008271">
    <property type="entry name" value="Ser/Thr_kinase_AS"/>
</dbReference>
<dbReference type="CDD" id="cd14003">
    <property type="entry name" value="STKc_AMPK-like"/>
    <property type="match status" value="1"/>
</dbReference>
<dbReference type="PROSITE" id="PS50011">
    <property type="entry name" value="PROTEIN_KINASE_DOM"/>
    <property type="match status" value="1"/>
</dbReference>
<keyword evidence="5 6" id="KW-0067">ATP-binding</keyword>
<dbReference type="PROSITE" id="PS00108">
    <property type="entry name" value="PROTEIN_KINASE_ST"/>
    <property type="match status" value="1"/>
</dbReference>
<reference evidence="9" key="1">
    <citation type="submission" date="2021-01" db="EMBL/GenBank/DDBJ databases">
        <authorList>
            <person name="Corre E."/>
            <person name="Pelletier E."/>
            <person name="Niang G."/>
            <person name="Scheremetjew M."/>
            <person name="Finn R."/>
            <person name="Kale V."/>
            <person name="Holt S."/>
            <person name="Cochrane G."/>
            <person name="Meng A."/>
            <person name="Brown T."/>
            <person name="Cohen L."/>
        </authorList>
    </citation>
    <scope>NUCLEOTIDE SEQUENCE</scope>
    <source>
        <strain evidence="9">BC52</strain>
    </source>
</reference>
<evidence type="ECO:0000256" key="6">
    <source>
        <dbReference type="PROSITE-ProRule" id="PRU10141"/>
    </source>
</evidence>
<evidence type="ECO:0000256" key="1">
    <source>
        <dbReference type="ARBA" id="ARBA00022527"/>
    </source>
</evidence>
<dbReference type="SUPFAM" id="SSF56112">
    <property type="entry name" value="Protein kinase-like (PK-like)"/>
    <property type="match status" value="1"/>
</dbReference>
<evidence type="ECO:0000256" key="7">
    <source>
        <dbReference type="SAM" id="MobiDB-lite"/>
    </source>
</evidence>
<evidence type="ECO:0000256" key="5">
    <source>
        <dbReference type="ARBA" id="ARBA00022840"/>
    </source>
</evidence>
<keyword evidence="4" id="KW-0418">Kinase</keyword>
<protein>
    <recommendedName>
        <fullName evidence="8">Protein kinase domain-containing protein</fullName>
    </recommendedName>
</protein>
<feature type="compositionally biased region" description="Basic and acidic residues" evidence="7">
    <location>
        <begin position="362"/>
        <end position="377"/>
    </location>
</feature>
<dbReference type="InterPro" id="IPR000719">
    <property type="entry name" value="Prot_kinase_dom"/>
</dbReference>
<dbReference type="Pfam" id="PF00069">
    <property type="entry name" value="Pkinase"/>
    <property type="match status" value="1"/>
</dbReference>
<feature type="region of interest" description="Disordered" evidence="7">
    <location>
        <begin position="482"/>
        <end position="565"/>
    </location>
</feature>
<dbReference type="PANTHER" id="PTHR24346">
    <property type="entry name" value="MAP/MICROTUBULE AFFINITY-REGULATING KINASE"/>
    <property type="match status" value="1"/>
</dbReference>
<dbReference type="FunFam" id="1.10.510.10:FF:000571">
    <property type="entry name" value="Maternal embryonic leucine zipper kinase"/>
    <property type="match status" value="1"/>
</dbReference>
<dbReference type="GO" id="GO:0004674">
    <property type="term" value="F:protein serine/threonine kinase activity"/>
    <property type="evidence" value="ECO:0007669"/>
    <property type="project" value="UniProtKB-KW"/>
</dbReference>
<dbReference type="InterPro" id="IPR017441">
    <property type="entry name" value="Protein_kinase_ATP_BS"/>
</dbReference>
<dbReference type="PANTHER" id="PTHR24346:SF82">
    <property type="entry name" value="KP78A-RELATED"/>
    <property type="match status" value="1"/>
</dbReference>
<dbReference type="EMBL" id="HBHC01001675">
    <property type="protein sequence ID" value="CAD9651237.1"/>
    <property type="molecule type" value="Transcribed_RNA"/>
</dbReference>
<feature type="compositionally biased region" description="Polar residues" evidence="7">
    <location>
        <begin position="543"/>
        <end position="552"/>
    </location>
</feature>
<dbReference type="AlphaFoldDB" id="A0A7S2QTB5"/>
<dbReference type="GO" id="GO:0005737">
    <property type="term" value="C:cytoplasm"/>
    <property type="evidence" value="ECO:0007669"/>
    <property type="project" value="TreeGrafter"/>
</dbReference>
<feature type="compositionally biased region" description="Basic and acidic residues" evidence="7">
    <location>
        <begin position="523"/>
        <end position="542"/>
    </location>
</feature>
<dbReference type="PROSITE" id="PS00107">
    <property type="entry name" value="PROTEIN_KINASE_ATP"/>
    <property type="match status" value="1"/>
</dbReference>